<evidence type="ECO:0000256" key="1">
    <source>
        <dbReference type="SAM" id="MobiDB-lite"/>
    </source>
</evidence>
<dbReference type="PANTHER" id="PTHR43611">
    <property type="entry name" value="ALPHA-D-GLUCOSE 1-PHOSPHATE PHOSPHATASE"/>
    <property type="match status" value="1"/>
</dbReference>
<evidence type="ECO:0000313" key="2">
    <source>
        <dbReference type="EMBL" id="KAJ8482994.1"/>
    </source>
</evidence>
<evidence type="ECO:0000313" key="3">
    <source>
        <dbReference type="Proteomes" id="UP001215151"/>
    </source>
</evidence>
<dbReference type="InterPro" id="IPR023214">
    <property type="entry name" value="HAD_sf"/>
</dbReference>
<dbReference type="InterPro" id="IPR008930">
    <property type="entry name" value="Terpenoid_cyclase/PrenylTrfase"/>
</dbReference>
<protein>
    <submittedName>
        <fullName evidence="2">Uncharacterized protein</fullName>
    </submittedName>
</protein>
<dbReference type="EMBL" id="JAPEVG010000102">
    <property type="protein sequence ID" value="KAJ8482994.1"/>
    <property type="molecule type" value="Genomic_DNA"/>
</dbReference>
<dbReference type="SUPFAM" id="SSF56784">
    <property type="entry name" value="HAD-like"/>
    <property type="match status" value="1"/>
</dbReference>
<feature type="region of interest" description="Disordered" evidence="1">
    <location>
        <begin position="1"/>
        <end position="43"/>
    </location>
</feature>
<sequence length="528" mass="59464">MITSLEVEDDTPSLTTSRGVSTVVHSDPREDHPRTSASSTSSYPLHQMAHTRTCDNFIFNVGDLFRWSARLGAAVPLSPKTMQRMMRTLSFFDYEKGMLTQDEFYESVGSQLAVPASHVANSFEVTRESVAIDERLLSLIRHLKTIPSVRVYAVSNMSVSDWATLRDRVDETVWDLFNATLISAEVGERMPNLSFYHHVLQRTDINPTRTMFIDSTIENVTSAISLRMTGIVYTAFDDLARSVRALARDAVGDGEDYLCAHSGQMWSTTNTGVELHENFAQFLIAEVTRKPALANLPPRTRLVRFFRGASVLTTEEFPPDVDTTSIAYTVTGDRYSQKVKNDTMDAMLRLRNEDGIVLTYFDHTRPRIDPVVCVNALTFFHANGRGEELSKTFDWVLRVLENRAHVPAGTLYYYGPDPFLYFFSRLLSVSHLVRERFVDLFCERVSERFGATGDALALSMRIHAALSVGLLNDSRDYERLLTMQEEDGSWPTGWIYKYGASGILVGNKGLTTAMAVTAIRKYREARGS</sequence>
<reference evidence="2" key="1">
    <citation type="submission" date="2022-11" db="EMBL/GenBank/DDBJ databases">
        <title>Genome Sequence of Cubamyces cubensis.</title>
        <authorList>
            <person name="Buettner E."/>
        </authorList>
    </citation>
    <scope>NUCLEOTIDE SEQUENCE</scope>
    <source>
        <strain evidence="2">MPL-01</strain>
    </source>
</reference>
<accession>A0AAD7XCG7</accession>
<keyword evidence="3" id="KW-1185">Reference proteome</keyword>
<dbReference type="AlphaFoldDB" id="A0AAD7XCG7"/>
<feature type="compositionally biased region" description="Polar residues" evidence="1">
    <location>
        <begin position="12"/>
        <end position="24"/>
    </location>
</feature>
<dbReference type="Proteomes" id="UP001215151">
    <property type="component" value="Unassembled WGS sequence"/>
</dbReference>
<gene>
    <name evidence="2" type="ORF">ONZ51_g4991</name>
</gene>
<comment type="caution">
    <text evidence="2">The sequence shown here is derived from an EMBL/GenBank/DDBJ whole genome shotgun (WGS) entry which is preliminary data.</text>
</comment>
<dbReference type="InterPro" id="IPR023198">
    <property type="entry name" value="PGP-like_dom2"/>
</dbReference>
<name>A0AAD7XCG7_9APHY</name>
<dbReference type="SUPFAM" id="SSF48239">
    <property type="entry name" value="Terpenoid cyclases/Protein prenyltransferases"/>
    <property type="match status" value="1"/>
</dbReference>
<feature type="compositionally biased region" description="Acidic residues" evidence="1">
    <location>
        <begin position="1"/>
        <end position="11"/>
    </location>
</feature>
<organism evidence="2 3">
    <name type="scientific">Trametes cubensis</name>
    <dbReference type="NCBI Taxonomy" id="1111947"/>
    <lineage>
        <taxon>Eukaryota</taxon>
        <taxon>Fungi</taxon>
        <taxon>Dikarya</taxon>
        <taxon>Basidiomycota</taxon>
        <taxon>Agaricomycotina</taxon>
        <taxon>Agaricomycetes</taxon>
        <taxon>Polyporales</taxon>
        <taxon>Polyporaceae</taxon>
        <taxon>Trametes</taxon>
    </lineage>
</organism>
<dbReference type="Gene3D" id="3.40.50.1000">
    <property type="entry name" value="HAD superfamily/HAD-like"/>
    <property type="match status" value="1"/>
</dbReference>
<dbReference type="InterPro" id="IPR036412">
    <property type="entry name" value="HAD-like_sf"/>
</dbReference>
<proteinExistence type="predicted"/>
<dbReference type="PANTHER" id="PTHR43611:SF3">
    <property type="entry name" value="FLAVIN MONONUCLEOTIDE HYDROLASE 1, CHLOROPLATIC"/>
    <property type="match status" value="1"/>
</dbReference>
<dbReference type="Gene3D" id="1.10.150.240">
    <property type="entry name" value="Putative phosphatase, domain 2"/>
    <property type="match status" value="1"/>
</dbReference>